<reference evidence="1" key="1">
    <citation type="submission" date="2014-12" db="EMBL/GenBank/DDBJ databases">
        <title>Insight into the proteome of Arion vulgaris.</title>
        <authorList>
            <person name="Aradska J."/>
            <person name="Bulat T."/>
            <person name="Smidak R."/>
            <person name="Sarate P."/>
            <person name="Gangsoo J."/>
            <person name="Sialana F."/>
            <person name="Bilban M."/>
            <person name="Lubec G."/>
        </authorList>
    </citation>
    <scope>NUCLEOTIDE SEQUENCE</scope>
    <source>
        <tissue evidence="1">Skin</tissue>
    </source>
</reference>
<accession>A0A0B6ZW83</accession>
<protein>
    <submittedName>
        <fullName evidence="1">Uncharacterized protein</fullName>
    </submittedName>
</protein>
<sequence length="54" mass="6047">MSSKLILRSTLTVLNLSKNKVSVPSACCYRHLSRSSNKLADSPNQDYVVSKMFQ</sequence>
<organism evidence="1">
    <name type="scientific">Arion vulgaris</name>
    <dbReference type="NCBI Taxonomy" id="1028688"/>
    <lineage>
        <taxon>Eukaryota</taxon>
        <taxon>Metazoa</taxon>
        <taxon>Spiralia</taxon>
        <taxon>Lophotrochozoa</taxon>
        <taxon>Mollusca</taxon>
        <taxon>Gastropoda</taxon>
        <taxon>Heterobranchia</taxon>
        <taxon>Euthyneura</taxon>
        <taxon>Panpulmonata</taxon>
        <taxon>Eupulmonata</taxon>
        <taxon>Stylommatophora</taxon>
        <taxon>Helicina</taxon>
        <taxon>Arionoidea</taxon>
        <taxon>Arionidae</taxon>
        <taxon>Arion</taxon>
    </lineage>
</organism>
<gene>
    <name evidence="1" type="primary">ORF83251</name>
</gene>
<evidence type="ECO:0000313" key="1">
    <source>
        <dbReference type="EMBL" id="CEK72627.1"/>
    </source>
</evidence>
<dbReference type="EMBL" id="HACG01025762">
    <property type="protein sequence ID" value="CEK72627.1"/>
    <property type="molecule type" value="Transcribed_RNA"/>
</dbReference>
<dbReference type="AlphaFoldDB" id="A0A0B6ZW83"/>
<proteinExistence type="predicted"/>
<feature type="non-terminal residue" evidence="1">
    <location>
        <position position="54"/>
    </location>
</feature>
<name>A0A0B6ZW83_9EUPU</name>